<accession>A0A485L6Z2</accession>
<evidence type="ECO:0000313" key="2">
    <source>
        <dbReference type="EMBL" id="VFT93848.1"/>
    </source>
</evidence>
<evidence type="ECO:0000313" key="1">
    <source>
        <dbReference type="EMBL" id="KAF0691747.1"/>
    </source>
</evidence>
<keyword evidence="3" id="KW-1185">Reference proteome</keyword>
<organism evidence="2 3">
    <name type="scientific">Aphanomyces stellatus</name>
    <dbReference type="NCBI Taxonomy" id="120398"/>
    <lineage>
        <taxon>Eukaryota</taxon>
        <taxon>Sar</taxon>
        <taxon>Stramenopiles</taxon>
        <taxon>Oomycota</taxon>
        <taxon>Saprolegniomycetes</taxon>
        <taxon>Saprolegniales</taxon>
        <taxon>Verrucalvaceae</taxon>
        <taxon>Aphanomyces</taxon>
    </lineage>
</organism>
<reference evidence="2 3" key="1">
    <citation type="submission" date="2019-03" db="EMBL/GenBank/DDBJ databases">
        <authorList>
            <person name="Gaulin E."/>
            <person name="Dumas B."/>
        </authorList>
    </citation>
    <scope>NUCLEOTIDE SEQUENCE [LARGE SCALE GENOMIC DNA]</scope>
    <source>
        <strain evidence="2">CBS 568.67</strain>
    </source>
</reference>
<proteinExistence type="predicted"/>
<dbReference type="Proteomes" id="UP000332933">
    <property type="component" value="Unassembled WGS sequence"/>
</dbReference>
<reference evidence="1" key="2">
    <citation type="submission" date="2019-06" db="EMBL/GenBank/DDBJ databases">
        <title>Genomics analysis of Aphanomyces spp. identifies a new class of oomycete effector associated with host adaptation.</title>
        <authorList>
            <person name="Gaulin E."/>
        </authorList>
    </citation>
    <scope>NUCLEOTIDE SEQUENCE</scope>
    <source>
        <strain evidence="1">CBS 578.67</strain>
    </source>
</reference>
<dbReference type="PANTHER" id="PTHR31827">
    <property type="entry name" value="EMB|CAB89363.1"/>
    <property type="match status" value="1"/>
</dbReference>
<name>A0A485L6Z2_9STRA</name>
<dbReference type="EMBL" id="VJMH01006024">
    <property type="protein sequence ID" value="KAF0691747.1"/>
    <property type="molecule type" value="Genomic_DNA"/>
</dbReference>
<dbReference type="OrthoDB" id="73726at2759"/>
<protein>
    <submittedName>
        <fullName evidence="2">Aste57867_17088 protein</fullName>
    </submittedName>
</protein>
<dbReference type="AlphaFoldDB" id="A0A485L6Z2"/>
<dbReference type="PANTHER" id="PTHR31827:SF1">
    <property type="entry name" value="EMB|CAB89363.1"/>
    <property type="match status" value="1"/>
</dbReference>
<sequence length="213" mass="23110">MTMPPQPSCCFYGCPKPASLNSVKCVDHRHRAQCVITDCHNQVYARGLCVRHGGKKQCVFAGCQGNARAGPFCSKHRPIPTKKRLCSAGGCGHVARVKGLCVSHGGGRKCHADGCDSFARNRGLCRRHHIERLSSDATELSVTPSTKVEDLSVEMLLPAILPKEDVLDAEILTAVFEDAATTTLNMEPITVDWTVDCFETSVLKVILSGTVWC</sequence>
<dbReference type="EMBL" id="CAADRA010006045">
    <property type="protein sequence ID" value="VFT93848.1"/>
    <property type="molecule type" value="Genomic_DNA"/>
</dbReference>
<gene>
    <name evidence="2" type="primary">Aste57867_17088</name>
    <name evidence="1" type="ORF">As57867_017029</name>
    <name evidence="2" type="ORF">ASTE57867_17088</name>
</gene>
<evidence type="ECO:0000313" key="3">
    <source>
        <dbReference type="Proteomes" id="UP000332933"/>
    </source>
</evidence>